<keyword evidence="1" id="KW-0812">Transmembrane</keyword>
<protein>
    <submittedName>
        <fullName evidence="2">Uncharacterized protein</fullName>
    </submittedName>
</protein>
<organism evidence="2">
    <name type="scientific">Arundo donax</name>
    <name type="common">Giant reed</name>
    <name type="synonym">Donax arundinaceus</name>
    <dbReference type="NCBI Taxonomy" id="35708"/>
    <lineage>
        <taxon>Eukaryota</taxon>
        <taxon>Viridiplantae</taxon>
        <taxon>Streptophyta</taxon>
        <taxon>Embryophyta</taxon>
        <taxon>Tracheophyta</taxon>
        <taxon>Spermatophyta</taxon>
        <taxon>Magnoliopsida</taxon>
        <taxon>Liliopsida</taxon>
        <taxon>Poales</taxon>
        <taxon>Poaceae</taxon>
        <taxon>PACMAD clade</taxon>
        <taxon>Arundinoideae</taxon>
        <taxon>Arundineae</taxon>
        <taxon>Arundo</taxon>
    </lineage>
</organism>
<reference evidence="2" key="1">
    <citation type="submission" date="2014-09" db="EMBL/GenBank/DDBJ databases">
        <authorList>
            <person name="Magalhaes I.L.F."/>
            <person name="Oliveira U."/>
            <person name="Santos F.R."/>
            <person name="Vidigal T.H.D.A."/>
            <person name="Brescovit A.D."/>
            <person name="Santos A.J."/>
        </authorList>
    </citation>
    <scope>NUCLEOTIDE SEQUENCE</scope>
    <source>
        <tissue evidence="2">Shoot tissue taken approximately 20 cm above the soil surface</tissue>
    </source>
</reference>
<dbReference type="AlphaFoldDB" id="A0A0A9EFM5"/>
<proteinExistence type="predicted"/>
<dbReference type="EMBL" id="GBRH01198351">
    <property type="protein sequence ID" value="JAD99544.1"/>
    <property type="molecule type" value="Transcribed_RNA"/>
</dbReference>
<feature type="transmembrane region" description="Helical" evidence="1">
    <location>
        <begin position="6"/>
        <end position="23"/>
    </location>
</feature>
<evidence type="ECO:0000256" key="1">
    <source>
        <dbReference type="SAM" id="Phobius"/>
    </source>
</evidence>
<keyword evidence="1" id="KW-0472">Membrane</keyword>
<accession>A0A0A9EFM5</accession>
<reference evidence="2" key="2">
    <citation type="journal article" date="2015" name="Data Brief">
        <title>Shoot transcriptome of the giant reed, Arundo donax.</title>
        <authorList>
            <person name="Barrero R.A."/>
            <person name="Guerrero F.D."/>
            <person name="Moolhuijzen P."/>
            <person name="Goolsby J.A."/>
            <person name="Tidwell J."/>
            <person name="Bellgard S.E."/>
            <person name="Bellgard M.I."/>
        </authorList>
    </citation>
    <scope>NUCLEOTIDE SEQUENCE</scope>
    <source>
        <tissue evidence="2">Shoot tissue taken approximately 20 cm above the soil surface</tissue>
    </source>
</reference>
<keyword evidence="1" id="KW-1133">Transmembrane helix</keyword>
<sequence>MRHLALPLTCWFKVCSLFILLLVKNKSGKCRSH</sequence>
<evidence type="ECO:0000313" key="2">
    <source>
        <dbReference type="EMBL" id="JAD99544.1"/>
    </source>
</evidence>
<name>A0A0A9EFM5_ARUDO</name>